<organism evidence="3 4">
    <name type="scientific">Fuerstiella marisgermanici</name>
    <dbReference type="NCBI Taxonomy" id="1891926"/>
    <lineage>
        <taxon>Bacteria</taxon>
        <taxon>Pseudomonadati</taxon>
        <taxon>Planctomycetota</taxon>
        <taxon>Planctomycetia</taxon>
        <taxon>Planctomycetales</taxon>
        <taxon>Planctomycetaceae</taxon>
        <taxon>Fuerstiella</taxon>
    </lineage>
</organism>
<dbReference type="AlphaFoldDB" id="A0A1P8WSF4"/>
<keyword evidence="2" id="KW-1133">Transmembrane helix</keyword>
<dbReference type="STRING" id="1891926.Fuma_06664"/>
<keyword evidence="2" id="KW-0812">Transmembrane</keyword>
<evidence type="ECO:0000313" key="4">
    <source>
        <dbReference type="Proteomes" id="UP000187735"/>
    </source>
</evidence>
<evidence type="ECO:0000256" key="1">
    <source>
        <dbReference type="SAM" id="MobiDB-lite"/>
    </source>
</evidence>
<evidence type="ECO:0000313" key="3">
    <source>
        <dbReference type="EMBL" id="APZ96988.1"/>
    </source>
</evidence>
<feature type="transmembrane region" description="Helical" evidence="2">
    <location>
        <begin position="31"/>
        <end position="58"/>
    </location>
</feature>
<feature type="region of interest" description="Disordered" evidence="1">
    <location>
        <begin position="1"/>
        <end position="22"/>
    </location>
</feature>
<accession>A0A1P8WSF4</accession>
<proteinExistence type="predicted"/>
<dbReference type="EMBL" id="CP017641">
    <property type="protein sequence ID" value="APZ96988.1"/>
    <property type="molecule type" value="Genomic_DNA"/>
</dbReference>
<dbReference type="KEGG" id="fmr:Fuma_06664"/>
<evidence type="ECO:0000256" key="2">
    <source>
        <dbReference type="SAM" id="Phobius"/>
    </source>
</evidence>
<reference evidence="3 4" key="1">
    <citation type="journal article" date="2016" name="Front. Microbiol.">
        <title>Fuerstia marisgermanicae gen. nov., sp. nov., an Unusual Member of the Phylum Planctomycetes from the German Wadden Sea.</title>
        <authorList>
            <person name="Kohn T."/>
            <person name="Heuer A."/>
            <person name="Jogler M."/>
            <person name="Vollmers J."/>
            <person name="Boedeker C."/>
            <person name="Bunk B."/>
            <person name="Rast P."/>
            <person name="Borchert D."/>
            <person name="Glockner I."/>
            <person name="Freese H.M."/>
            <person name="Klenk H.P."/>
            <person name="Overmann J."/>
            <person name="Kaster A.K."/>
            <person name="Rohde M."/>
            <person name="Wiegand S."/>
            <person name="Jogler C."/>
        </authorList>
    </citation>
    <scope>NUCLEOTIDE SEQUENCE [LARGE SCALE GENOMIC DNA]</scope>
    <source>
        <strain evidence="3 4">NH11</strain>
    </source>
</reference>
<keyword evidence="4" id="KW-1185">Reference proteome</keyword>
<gene>
    <name evidence="3" type="ORF">Fuma_06664</name>
</gene>
<keyword evidence="2" id="KW-0472">Membrane</keyword>
<name>A0A1P8WSF4_9PLAN</name>
<dbReference type="Proteomes" id="UP000187735">
    <property type="component" value="Chromosome"/>
</dbReference>
<feature type="transmembrane region" description="Helical" evidence="2">
    <location>
        <begin position="64"/>
        <end position="86"/>
    </location>
</feature>
<protein>
    <submittedName>
        <fullName evidence="3">Uncharacterized protein</fullName>
    </submittedName>
</protein>
<sequence length="108" mass="11584">MNDEASQNPYRPPESRDTPDVNTPGPAAMMLVGFASVAAGIFAFFGTCYGVMIGIYAAGRSQSAWASIILAALGILLPIPATFFATRYVRRTLTARFTERDDGSKSDD</sequence>